<reference evidence="18" key="1">
    <citation type="submission" date="2020-10" db="EMBL/GenBank/DDBJ databases">
        <authorList>
            <person name="Kikuchi T."/>
        </authorList>
    </citation>
    <scope>NUCLEOTIDE SEQUENCE</scope>
    <source>
        <strain evidence="18">NKZ352</strain>
    </source>
</reference>
<evidence type="ECO:0000256" key="8">
    <source>
        <dbReference type="ARBA" id="ARBA00022692"/>
    </source>
</evidence>
<dbReference type="GO" id="GO:0005739">
    <property type="term" value="C:mitochondrion"/>
    <property type="evidence" value="ECO:0007669"/>
    <property type="project" value="TreeGrafter"/>
</dbReference>
<dbReference type="OrthoDB" id="5212574at2759"/>
<dbReference type="Pfam" id="PF04117">
    <property type="entry name" value="Mpv17_PMP22"/>
    <property type="match status" value="1"/>
</dbReference>
<keyword evidence="6" id="KW-0554">One-carbon metabolism</keyword>
<dbReference type="GO" id="GO:0006730">
    <property type="term" value="P:one-carbon metabolic process"/>
    <property type="evidence" value="ECO:0007669"/>
    <property type="project" value="UniProtKB-KW"/>
</dbReference>
<evidence type="ECO:0000256" key="1">
    <source>
        <dbReference type="ARBA" id="ARBA00004141"/>
    </source>
</evidence>
<comment type="similarity">
    <text evidence="3">Belongs to the peroxisomal membrane protein PXMP2/4 family.</text>
</comment>
<dbReference type="GO" id="GO:0005829">
    <property type="term" value="C:cytosol"/>
    <property type="evidence" value="ECO:0007669"/>
    <property type="project" value="TreeGrafter"/>
</dbReference>
<dbReference type="Gene3D" id="3.90.190.20">
    <property type="entry name" value="Mur ligase, C-terminal domain"/>
    <property type="match status" value="1"/>
</dbReference>
<evidence type="ECO:0000313" key="18">
    <source>
        <dbReference type="EMBL" id="CAD6189285.1"/>
    </source>
</evidence>
<dbReference type="EC" id="6.3.2.17" evidence="5"/>
<dbReference type="GO" id="GO:0004326">
    <property type="term" value="F:tetrahydrofolylpolyglutamate synthase activity"/>
    <property type="evidence" value="ECO:0007669"/>
    <property type="project" value="UniProtKB-EC"/>
</dbReference>
<sequence length="702" mass="79200">MLFRLFQQQLARRPLATQMAVTGVISGAGDLFAQYISGEKEWDKWRTARFFAVQTFFVAPSLSVWFRVLERVKSSNLKLLPLKRVFVDQLTFIKESKDRMTRDWWTIYSNSLKLWPAVQLINFYFMPLNYRVILVQSVAFFWNTYLSFATQQSKTAPPAQIELGNPATTEQRTVKDKSDETRFLQQRLIDCGMQCGGTIAKYSRIVGGFRVNIAKQMTTAVDDTPHSKYEKAVLLLNGLQSNAEVIKKMREQRDQVQNENIPESRRFLKSLNISNNDLNSLNVIHVSGTKGKGSTCAFIEQILRDFGLKTGLYTSPHLIHVRERIRINGAPISEESFAEQFFFVYNKLKEENKDSMPAYFKFLTLMAFHVFLKEKTDVVILEVGIGGEHDCTNVIEKPVTCGITTLDHDHTSILGQELTGIAWHKAGILKKNAVAVFSPTVEAAEKVIRQRSAERETTVVEAPPLEAYQWPRDVTAGIAGRHQALNMSLALQLSRIWLSKQRENQSSSLFMKSDWSPGTGYQVPASFCDALESCHWPGRSQVLQTDRIKFLIDGAHTPKSMEACADWAREAFSCNDSDSGKYLLFQCTADRNPASLLECLKAYKFEKVLFCPTQLSVSTKKTSDSANFNQPGGQQLEKAKLCSEAWRSLTGEDALLFDCVSSAMDWLEDQSKEKKLAVLVTGSLHLVGSVLNVVTSKYNVSP</sequence>
<dbReference type="GO" id="GO:0016020">
    <property type="term" value="C:membrane"/>
    <property type="evidence" value="ECO:0007669"/>
    <property type="project" value="UniProtKB-SubCell"/>
</dbReference>
<comment type="similarity">
    <text evidence="4">Belongs to the folylpolyglutamate synthase family.</text>
</comment>
<dbReference type="PANTHER" id="PTHR11136">
    <property type="entry name" value="FOLYLPOLYGLUTAMATE SYNTHASE-RELATED"/>
    <property type="match status" value="1"/>
</dbReference>
<evidence type="ECO:0000313" key="19">
    <source>
        <dbReference type="Proteomes" id="UP000835052"/>
    </source>
</evidence>
<evidence type="ECO:0000256" key="3">
    <source>
        <dbReference type="ARBA" id="ARBA00006824"/>
    </source>
</evidence>
<organism evidence="18 19">
    <name type="scientific">Caenorhabditis auriculariae</name>
    <dbReference type="NCBI Taxonomy" id="2777116"/>
    <lineage>
        <taxon>Eukaryota</taxon>
        <taxon>Metazoa</taxon>
        <taxon>Ecdysozoa</taxon>
        <taxon>Nematoda</taxon>
        <taxon>Chromadorea</taxon>
        <taxon>Rhabditida</taxon>
        <taxon>Rhabditina</taxon>
        <taxon>Rhabditomorpha</taxon>
        <taxon>Rhabditoidea</taxon>
        <taxon>Rhabditidae</taxon>
        <taxon>Peloderinae</taxon>
        <taxon>Caenorhabditis</taxon>
    </lineage>
</organism>
<dbReference type="Gene3D" id="3.40.1190.10">
    <property type="entry name" value="Mur-like, catalytic domain"/>
    <property type="match status" value="1"/>
</dbReference>
<keyword evidence="9" id="KW-0479">Metal-binding</keyword>
<dbReference type="PROSITE" id="PS01012">
    <property type="entry name" value="FOLYLPOLYGLU_SYNT_2"/>
    <property type="match status" value="1"/>
</dbReference>
<dbReference type="GO" id="GO:0005524">
    <property type="term" value="F:ATP binding"/>
    <property type="evidence" value="ECO:0007669"/>
    <property type="project" value="UniProtKB-KW"/>
</dbReference>
<keyword evidence="7" id="KW-0436">Ligase</keyword>
<evidence type="ECO:0000256" key="16">
    <source>
        <dbReference type="ARBA" id="ARBA00030876"/>
    </source>
</evidence>
<dbReference type="GO" id="GO:0046872">
    <property type="term" value="F:metal ion binding"/>
    <property type="evidence" value="ECO:0007669"/>
    <property type="project" value="UniProtKB-KW"/>
</dbReference>
<evidence type="ECO:0000256" key="17">
    <source>
        <dbReference type="ARBA" id="ARBA00047493"/>
    </source>
</evidence>
<gene>
    <name evidence="18" type="ORF">CAUJ_LOCUS5204</name>
</gene>
<dbReference type="InterPro" id="IPR001645">
    <property type="entry name" value="Folylpolyglutamate_synth"/>
</dbReference>
<evidence type="ECO:0000256" key="15">
    <source>
        <dbReference type="ARBA" id="ARBA00030592"/>
    </source>
</evidence>
<evidence type="ECO:0000256" key="7">
    <source>
        <dbReference type="ARBA" id="ARBA00022598"/>
    </source>
</evidence>
<evidence type="ECO:0000256" key="6">
    <source>
        <dbReference type="ARBA" id="ARBA00022563"/>
    </source>
</evidence>
<comment type="subcellular location">
    <subcellularLocation>
        <location evidence="1">Membrane</location>
        <topology evidence="1">Multi-pass membrane protein</topology>
    </subcellularLocation>
</comment>
<evidence type="ECO:0000256" key="11">
    <source>
        <dbReference type="ARBA" id="ARBA00022840"/>
    </source>
</evidence>
<dbReference type="SUPFAM" id="SSF53244">
    <property type="entry name" value="MurD-like peptide ligases, peptide-binding domain"/>
    <property type="match status" value="1"/>
</dbReference>
<dbReference type="PANTHER" id="PTHR11136:SF5">
    <property type="entry name" value="FOLYLPOLYGLUTAMATE SYNTHASE, MITOCHONDRIAL"/>
    <property type="match status" value="1"/>
</dbReference>
<keyword evidence="12" id="KW-0460">Magnesium</keyword>
<keyword evidence="10" id="KW-0547">Nucleotide-binding</keyword>
<dbReference type="PROSITE" id="PS01011">
    <property type="entry name" value="FOLYLPOLYGLU_SYNT_1"/>
    <property type="match status" value="1"/>
</dbReference>
<evidence type="ECO:0000256" key="12">
    <source>
        <dbReference type="ARBA" id="ARBA00022842"/>
    </source>
</evidence>
<dbReference type="Proteomes" id="UP000835052">
    <property type="component" value="Unassembled WGS sequence"/>
</dbReference>
<comment type="catalytic activity">
    <reaction evidence="17">
        <text>(6S)-5,6,7,8-tetrahydrofolyl-(gamma-L-Glu)(n) + L-glutamate + ATP = (6S)-5,6,7,8-tetrahydrofolyl-(gamma-L-Glu)(n+1) + ADP + phosphate + H(+)</text>
        <dbReference type="Rhea" id="RHEA:10580"/>
        <dbReference type="Rhea" id="RHEA-COMP:14738"/>
        <dbReference type="Rhea" id="RHEA-COMP:14740"/>
        <dbReference type="ChEBI" id="CHEBI:15378"/>
        <dbReference type="ChEBI" id="CHEBI:29985"/>
        <dbReference type="ChEBI" id="CHEBI:30616"/>
        <dbReference type="ChEBI" id="CHEBI:43474"/>
        <dbReference type="ChEBI" id="CHEBI:141005"/>
        <dbReference type="ChEBI" id="CHEBI:456216"/>
        <dbReference type="EC" id="6.3.2.17"/>
    </reaction>
</comment>
<proteinExistence type="inferred from homology"/>
<dbReference type="AlphaFoldDB" id="A0A8S1H172"/>
<keyword evidence="14" id="KW-0472">Membrane</keyword>
<keyword evidence="11" id="KW-0067">ATP-binding</keyword>
<evidence type="ECO:0000256" key="10">
    <source>
        <dbReference type="ARBA" id="ARBA00022741"/>
    </source>
</evidence>
<protein>
    <recommendedName>
        <fullName evidence="5">tetrahydrofolate synthase</fullName>
        <ecNumber evidence="5">6.3.2.17</ecNumber>
    </recommendedName>
    <alternativeName>
        <fullName evidence="16">Folylpoly-gamma-glutamate synthetase</fullName>
    </alternativeName>
    <alternativeName>
        <fullName evidence="15">Tetrahydrofolylpolyglutamate synthase</fullName>
    </alternativeName>
</protein>
<evidence type="ECO:0000256" key="14">
    <source>
        <dbReference type="ARBA" id="ARBA00023136"/>
    </source>
</evidence>
<dbReference type="NCBIfam" id="TIGR01499">
    <property type="entry name" value="folC"/>
    <property type="match status" value="1"/>
</dbReference>
<accession>A0A8S1H172</accession>
<evidence type="ECO:0000256" key="13">
    <source>
        <dbReference type="ARBA" id="ARBA00022989"/>
    </source>
</evidence>
<dbReference type="InterPro" id="IPR007248">
    <property type="entry name" value="Mpv17_PMP22"/>
</dbReference>
<keyword evidence="8" id="KW-0812">Transmembrane</keyword>
<evidence type="ECO:0000256" key="4">
    <source>
        <dbReference type="ARBA" id="ARBA00008276"/>
    </source>
</evidence>
<comment type="caution">
    <text evidence="18">The sequence shown here is derived from an EMBL/GenBank/DDBJ whole genome shotgun (WGS) entry which is preliminary data.</text>
</comment>
<evidence type="ECO:0000256" key="5">
    <source>
        <dbReference type="ARBA" id="ARBA00013025"/>
    </source>
</evidence>
<dbReference type="EMBL" id="CAJGYM010000010">
    <property type="protein sequence ID" value="CAD6189285.1"/>
    <property type="molecule type" value="Genomic_DNA"/>
</dbReference>
<dbReference type="InterPro" id="IPR036565">
    <property type="entry name" value="Mur-like_cat_sf"/>
</dbReference>
<evidence type="ECO:0000256" key="9">
    <source>
        <dbReference type="ARBA" id="ARBA00022723"/>
    </source>
</evidence>
<comment type="pathway">
    <text evidence="2">Cofactor biosynthesis; tetrahydrofolylpolyglutamate biosynthesis.</text>
</comment>
<dbReference type="InterPro" id="IPR036615">
    <property type="entry name" value="Mur_ligase_C_dom_sf"/>
</dbReference>
<dbReference type="InterPro" id="IPR018109">
    <property type="entry name" value="Folylpolyglutamate_synth_CS"/>
</dbReference>
<keyword evidence="19" id="KW-1185">Reference proteome</keyword>
<dbReference type="SUPFAM" id="SSF53623">
    <property type="entry name" value="MurD-like peptide ligases, catalytic domain"/>
    <property type="match status" value="1"/>
</dbReference>
<evidence type="ECO:0000256" key="2">
    <source>
        <dbReference type="ARBA" id="ARBA00005150"/>
    </source>
</evidence>
<name>A0A8S1H172_9PELO</name>
<keyword evidence="13" id="KW-1133">Transmembrane helix</keyword>